<dbReference type="InterPro" id="IPR001611">
    <property type="entry name" value="Leu-rich_rpt"/>
</dbReference>
<keyword evidence="5" id="KW-0732">Signal</keyword>
<evidence type="ECO:0000313" key="6">
    <source>
        <dbReference type="EMBL" id="CAG9797069.1"/>
    </source>
</evidence>
<dbReference type="PANTHER" id="PTHR45712:SF22">
    <property type="entry name" value="INSULIN-LIKE GROWTH FACTOR-BINDING PROTEIN COMPLEX ACID LABILE SUBUNIT"/>
    <property type="match status" value="1"/>
</dbReference>
<keyword evidence="4" id="KW-1133">Transmembrane helix</keyword>
<dbReference type="EMBL" id="OU895877">
    <property type="protein sequence ID" value="CAG9797069.1"/>
    <property type="molecule type" value="Genomic_DNA"/>
</dbReference>
<keyword evidence="1" id="KW-0433">Leucine-rich repeat</keyword>
<dbReference type="InterPro" id="IPR050333">
    <property type="entry name" value="SLRP"/>
</dbReference>
<dbReference type="AlphaFoldDB" id="A0A9N9WKN7"/>
<accession>A0A9N9WKN7</accession>
<keyword evidence="7" id="KW-1185">Reference proteome</keyword>
<evidence type="ECO:0000256" key="5">
    <source>
        <dbReference type="SAM" id="SignalP"/>
    </source>
</evidence>
<evidence type="ECO:0000256" key="4">
    <source>
        <dbReference type="SAM" id="Phobius"/>
    </source>
</evidence>
<organism evidence="6 7">
    <name type="scientific">Chironomus riparius</name>
    <dbReference type="NCBI Taxonomy" id="315576"/>
    <lineage>
        <taxon>Eukaryota</taxon>
        <taxon>Metazoa</taxon>
        <taxon>Ecdysozoa</taxon>
        <taxon>Arthropoda</taxon>
        <taxon>Hexapoda</taxon>
        <taxon>Insecta</taxon>
        <taxon>Pterygota</taxon>
        <taxon>Neoptera</taxon>
        <taxon>Endopterygota</taxon>
        <taxon>Diptera</taxon>
        <taxon>Nematocera</taxon>
        <taxon>Chironomoidea</taxon>
        <taxon>Chironomidae</taxon>
        <taxon>Chironominae</taxon>
        <taxon>Chironomus</taxon>
    </lineage>
</organism>
<feature type="coiled-coil region" evidence="3">
    <location>
        <begin position="240"/>
        <end position="274"/>
    </location>
</feature>
<keyword evidence="3" id="KW-0175">Coiled coil</keyword>
<keyword evidence="2" id="KW-0677">Repeat</keyword>
<keyword evidence="4" id="KW-0472">Membrane</keyword>
<evidence type="ECO:0000313" key="7">
    <source>
        <dbReference type="Proteomes" id="UP001153620"/>
    </source>
</evidence>
<evidence type="ECO:0000256" key="3">
    <source>
        <dbReference type="SAM" id="Coils"/>
    </source>
</evidence>
<feature type="signal peptide" evidence="5">
    <location>
        <begin position="1"/>
        <end position="22"/>
    </location>
</feature>
<proteinExistence type="predicted"/>
<dbReference type="Proteomes" id="UP001153620">
    <property type="component" value="Chromosome 1"/>
</dbReference>
<dbReference type="PANTHER" id="PTHR45712">
    <property type="entry name" value="AGAP008170-PA"/>
    <property type="match status" value="1"/>
</dbReference>
<dbReference type="PROSITE" id="PS51450">
    <property type="entry name" value="LRR"/>
    <property type="match status" value="1"/>
</dbReference>
<dbReference type="SUPFAM" id="SSF52058">
    <property type="entry name" value="L domain-like"/>
    <property type="match status" value="1"/>
</dbReference>
<evidence type="ECO:0000256" key="2">
    <source>
        <dbReference type="ARBA" id="ARBA00022737"/>
    </source>
</evidence>
<feature type="transmembrane region" description="Helical" evidence="4">
    <location>
        <begin position="352"/>
        <end position="373"/>
    </location>
</feature>
<reference evidence="6" key="1">
    <citation type="submission" date="2022-01" db="EMBL/GenBank/DDBJ databases">
        <authorList>
            <person name="King R."/>
        </authorList>
    </citation>
    <scope>NUCLEOTIDE SEQUENCE</scope>
</reference>
<gene>
    <name evidence="6" type="ORF">CHIRRI_LOCUS70</name>
</gene>
<evidence type="ECO:0000256" key="1">
    <source>
        <dbReference type="ARBA" id="ARBA00022614"/>
    </source>
</evidence>
<keyword evidence="4" id="KW-0812">Transmembrane</keyword>
<name>A0A9N9WKN7_9DIPT</name>
<dbReference type="InterPro" id="IPR032675">
    <property type="entry name" value="LRR_dom_sf"/>
</dbReference>
<dbReference type="Gene3D" id="3.80.10.10">
    <property type="entry name" value="Ribonuclease Inhibitor"/>
    <property type="match status" value="1"/>
</dbReference>
<reference evidence="6" key="2">
    <citation type="submission" date="2022-10" db="EMBL/GenBank/DDBJ databases">
        <authorList>
            <consortium name="ENA_rothamsted_submissions"/>
            <consortium name="culmorum"/>
            <person name="King R."/>
        </authorList>
    </citation>
    <scope>NUCLEOTIDE SEQUENCE</scope>
</reference>
<sequence>MKVNDFVNLIFLLCIIINYSSGEQLQCDYIKHSDGYNCEMRSVFEENKEITSVIGEHKFGKNDTDVEVFFITDSSKTKFVPTKVCGVLTKLTKFDIYGTTISELKKEIFEDCTDLKKIVIKYVKLKTLEEDLFTKVDNLESFVLGFTHVEILPQKLFANNQKLKFLDLSFNKLKQITTEFPNTLTMLSLMNNDCIDGHYDSRSLSGSTTIDKLVKDTYRKCAPNKTSINSNETSYEAIRASIIEDQISENENKLNALEADIENLEVKMTNKIEENLRTLKAFKSDTSDKIDNIKKEITGFEKTSKDQSEKFMTSKNKLDKDLSNINLKLEKNEDLKRMSGDLRAEINRNENLLVTLFCFQLVMIAAAIFFGVYKNCYYNRNHGARLVNDQTNPNF</sequence>
<protein>
    <submittedName>
        <fullName evidence="6">Uncharacterized protein</fullName>
    </submittedName>
</protein>
<dbReference type="OrthoDB" id="10523455at2759"/>
<feature type="chain" id="PRO_5040275490" evidence="5">
    <location>
        <begin position="23"/>
        <end position="395"/>
    </location>
</feature>